<keyword evidence="11" id="KW-1185">Reference proteome</keyword>
<accession>A0ABQ9HAJ8</accession>
<evidence type="ECO:0000313" key="10">
    <source>
        <dbReference type="EMBL" id="KAJ8881302.1"/>
    </source>
</evidence>
<comment type="similarity">
    <text evidence="3">Belongs to the HARBI1 family.</text>
</comment>
<evidence type="ECO:0000256" key="5">
    <source>
        <dbReference type="ARBA" id="ARBA00022723"/>
    </source>
</evidence>
<dbReference type="InterPro" id="IPR045249">
    <property type="entry name" value="HARBI1-like"/>
</dbReference>
<evidence type="ECO:0000256" key="6">
    <source>
        <dbReference type="ARBA" id="ARBA00022801"/>
    </source>
</evidence>
<feature type="region of interest" description="Disordered" evidence="8">
    <location>
        <begin position="107"/>
        <end position="127"/>
    </location>
</feature>
<sequence>MALVIDDDVLLWSVLSILKEEDRVERNQKRSLWFKNFTRESIDTFDYLLGLIREDLTNFTTNWRKPISLEERLLLTLRPASNVAAVSPFLLHPQRLLPVDVDDRNGGITESEVRSSEGPSLSPPPSPESCIAAVDNSLAHTFIAGNGHADAHEVFQEACGIGEIQFVPSDWRTIPNYLDLYVLWEKVQPLYIPRPTREKWMEVAGRFEKLWHYPKCCDALDTKLERIENPKYSGSLYRCYEDFNAIVLQALVDADARFLAVVIGDFGRNSDGGVFSQSDFGIKFITNQLDIPSQTVVKGCLICVGDEGYASSTHPMRPFSRSALTRERRIYNYRHSRARINAECAFGMLTRKF</sequence>
<dbReference type="EMBL" id="JARBHB010000006">
    <property type="protein sequence ID" value="KAJ8881302.1"/>
    <property type="molecule type" value="Genomic_DNA"/>
</dbReference>
<comment type="subcellular location">
    <subcellularLocation>
        <location evidence="2">Nucleus</location>
    </subcellularLocation>
</comment>
<protein>
    <recommendedName>
        <fullName evidence="9">DDE Tnp4 domain-containing protein</fullName>
    </recommendedName>
</protein>
<reference evidence="10 11" key="1">
    <citation type="submission" date="2023-02" db="EMBL/GenBank/DDBJ databases">
        <title>LHISI_Scaffold_Assembly.</title>
        <authorList>
            <person name="Stuart O.P."/>
            <person name="Cleave R."/>
            <person name="Magrath M.J.L."/>
            <person name="Mikheyev A.S."/>
        </authorList>
    </citation>
    <scope>NUCLEOTIDE SEQUENCE [LARGE SCALE GENOMIC DNA]</scope>
    <source>
        <strain evidence="10">Daus_M_001</strain>
        <tissue evidence="10">Leg muscle</tissue>
    </source>
</reference>
<dbReference type="Proteomes" id="UP001159363">
    <property type="component" value="Chromosome 5"/>
</dbReference>
<keyword evidence="6" id="KW-0378">Hydrolase</keyword>
<organism evidence="10 11">
    <name type="scientific">Dryococelus australis</name>
    <dbReference type="NCBI Taxonomy" id="614101"/>
    <lineage>
        <taxon>Eukaryota</taxon>
        <taxon>Metazoa</taxon>
        <taxon>Ecdysozoa</taxon>
        <taxon>Arthropoda</taxon>
        <taxon>Hexapoda</taxon>
        <taxon>Insecta</taxon>
        <taxon>Pterygota</taxon>
        <taxon>Neoptera</taxon>
        <taxon>Polyneoptera</taxon>
        <taxon>Phasmatodea</taxon>
        <taxon>Verophasmatodea</taxon>
        <taxon>Anareolatae</taxon>
        <taxon>Phasmatidae</taxon>
        <taxon>Eurycanthinae</taxon>
        <taxon>Dryococelus</taxon>
    </lineage>
</organism>
<dbReference type="InterPro" id="IPR027806">
    <property type="entry name" value="HARBI1_dom"/>
</dbReference>
<name>A0ABQ9HAJ8_9NEOP</name>
<keyword evidence="4" id="KW-0540">Nuclease</keyword>
<evidence type="ECO:0000256" key="1">
    <source>
        <dbReference type="ARBA" id="ARBA00001968"/>
    </source>
</evidence>
<dbReference type="PANTHER" id="PTHR22930">
    <property type="match status" value="1"/>
</dbReference>
<gene>
    <name evidence="10" type="ORF">PR048_017783</name>
</gene>
<evidence type="ECO:0000256" key="3">
    <source>
        <dbReference type="ARBA" id="ARBA00006958"/>
    </source>
</evidence>
<evidence type="ECO:0000256" key="4">
    <source>
        <dbReference type="ARBA" id="ARBA00022722"/>
    </source>
</evidence>
<dbReference type="PANTHER" id="PTHR22930:SF269">
    <property type="entry name" value="NUCLEASE HARBI1-LIKE PROTEIN"/>
    <property type="match status" value="1"/>
</dbReference>
<dbReference type="Pfam" id="PF13359">
    <property type="entry name" value="DDE_Tnp_4"/>
    <property type="match status" value="1"/>
</dbReference>
<evidence type="ECO:0000259" key="9">
    <source>
        <dbReference type="Pfam" id="PF13359"/>
    </source>
</evidence>
<feature type="domain" description="DDE Tnp4" evidence="9">
    <location>
        <begin position="221"/>
        <end position="353"/>
    </location>
</feature>
<keyword evidence="7" id="KW-0539">Nucleus</keyword>
<proteinExistence type="inferred from homology"/>
<comment type="caution">
    <text evidence="10">The sequence shown here is derived from an EMBL/GenBank/DDBJ whole genome shotgun (WGS) entry which is preliminary data.</text>
</comment>
<comment type="cofactor">
    <cofactor evidence="1">
        <name>a divalent metal cation</name>
        <dbReference type="ChEBI" id="CHEBI:60240"/>
    </cofactor>
</comment>
<evidence type="ECO:0000256" key="7">
    <source>
        <dbReference type="ARBA" id="ARBA00023242"/>
    </source>
</evidence>
<evidence type="ECO:0000313" key="11">
    <source>
        <dbReference type="Proteomes" id="UP001159363"/>
    </source>
</evidence>
<evidence type="ECO:0000256" key="2">
    <source>
        <dbReference type="ARBA" id="ARBA00004123"/>
    </source>
</evidence>
<evidence type="ECO:0000256" key="8">
    <source>
        <dbReference type="SAM" id="MobiDB-lite"/>
    </source>
</evidence>
<keyword evidence="5" id="KW-0479">Metal-binding</keyword>